<evidence type="ECO:0000259" key="8">
    <source>
        <dbReference type="PROSITE" id="PS50850"/>
    </source>
</evidence>
<dbReference type="GO" id="GO:0022857">
    <property type="term" value="F:transmembrane transporter activity"/>
    <property type="evidence" value="ECO:0007669"/>
    <property type="project" value="InterPro"/>
</dbReference>
<reference evidence="10 11" key="2">
    <citation type="submission" date="2016-11" db="EMBL/GenBank/DDBJ databases">
        <authorList>
            <person name="Klemetsen T."/>
        </authorList>
    </citation>
    <scope>NUCLEOTIDE SEQUENCE [LARGE SCALE GENOMIC DNA]</scope>
    <source>
        <strain evidence="10">MT 2528</strain>
    </source>
</reference>
<protein>
    <submittedName>
        <fullName evidence="9">Multidrug resistance protein</fullName>
    </submittedName>
</protein>
<feature type="transmembrane region" description="Helical" evidence="7">
    <location>
        <begin position="298"/>
        <end position="322"/>
    </location>
</feature>
<comment type="subcellular location">
    <subcellularLocation>
        <location evidence="1">Cell membrane</location>
        <topology evidence="1">Multi-pass membrane protein</topology>
    </subcellularLocation>
</comment>
<dbReference type="InterPro" id="IPR011701">
    <property type="entry name" value="MFS"/>
</dbReference>
<evidence type="ECO:0000313" key="9">
    <source>
        <dbReference type="EMBL" id="SGY86853.1"/>
    </source>
</evidence>
<keyword evidence="11" id="KW-1185">Reference proteome</keyword>
<dbReference type="PANTHER" id="PTHR43414:SF6">
    <property type="entry name" value="MULTIDRUG RESISTANCE PROTEIN MDTG"/>
    <property type="match status" value="1"/>
</dbReference>
<proteinExistence type="predicted"/>
<sequence length="392" mass="42626">MPTNVIRLLWFSQIIAIGSMEMSGPFWPLILSQQSQGVSLSVFSALIYILPLLGAMFSAPIWGKLGDRIGHKYMILRALFVLALSQCLLLYVKEVEWVCLIRFVQGVCAGSIAAMQAYALRTSKTQEQGQILGKLQSSVAAGTLLGPVLGGMLIDYWGFNSVFTLGSVSCLLVFFAVALLLPEDKNGPVNKARGKSTARVISPPLFSLPVLLCLLALAQLAKRLPSSFFAIYGKDILEASSFQIGMLYGLTGFAILLFAPYWGRYFDRANNKQIKNSLLLICTMAGLSQFAFSFVEQSLLLAGLLRFIWGIFLAAILPLLFMQLRKLVTTNDIGKSIGMGHSASKLGALIGIGVGAISISLLAINQGFSMIAITYMIMILLIVICSKDKKEN</sequence>
<feature type="transmembrane region" description="Helical" evidence="7">
    <location>
        <begin position="274"/>
        <end position="292"/>
    </location>
</feature>
<dbReference type="InterPro" id="IPR020846">
    <property type="entry name" value="MFS_dom"/>
</dbReference>
<dbReference type="Pfam" id="PF07690">
    <property type="entry name" value="MFS_1"/>
    <property type="match status" value="1"/>
</dbReference>
<evidence type="ECO:0000256" key="2">
    <source>
        <dbReference type="ARBA" id="ARBA00022448"/>
    </source>
</evidence>
<feature type="transmembrane region" description="Helical" evidence="7">
    <location>
        <begin position="42"/>
        <end position="62"/>
    </location>
</feature>
<dbReference type="SUPFAM" id="SSF103473">
    <property type="entry name" value="MFS general substrate transporter"/>
    <property type="match status" value="1"/>
</dbReference>
<feature type="transmembrane region" description="Helical" evidence="7">
    <location>
        <begin position="368"/>
        <end position="386"/>
    </location>
</feature>
<dbReference type="RefSeq" id="WP_045109483.1">
    <property type="nucleotide sequence ID" value="NZ_CAWQZC010000047.1"/>
</dbReference>
<evidence type="ECO:0000256" key="4">
    <source>
        <dbReference type="ARBA" id="ARBA00022692"/>
    </source>
</evidence>
<reference evidence="9 12" key="1">
    <citation type="submission" date="2016-11" db="EMBL/GenBank/DDBJ databases">
        <authorList>
            <person name="Jaros S."/>
            <person name="Januszkiewicz K."/>
            <person name="Wedrychowicz H."/>
        </authorList>
    </citation>
    <scope>NUCLEOTIDE SEQUENCE [LARGE SCALE GENOMIC DNA]</scope>
    <source>
        <strain evidence="9">NVI 5450</strain>
    </source>
</reference>
<dbReference type="AlphaFoldDB" id="A0A090K5Q7"/>
<accession>A0A090K5Q7</accession>
<evidence type="ECO:0000313" key="11">
    <source>
        <dbReference type="Proteomes" id="UP000182660"/>
    </source>
</evidence>
<evidence type="ECO:0000256" key="5">
    <source>
        <dbReference type="ARBA" id="ARBA00022989"/>
    </source>
</evidence>
<dbReference type="GO" id="GO:0005886">
    <property type="term" value="C:plasma membrane"/>
    <property type="evidence" value="ECO:0007669"/>
    <property type="project" value="UniProtKB-SubCell"/>
</dbReference>
<feature type="transmembrane region" description="Helical" evidence="7">
    <location>
        <begin position="163"/>
        <end position="181"/>
    </location>
</feature>
<keyword evidence="5 7" id="KW-1133">Transmembrane helix</keyword>
<dbReference type="OrthoDB" id="65739at2"/>
<organism evidence="9 12">
    <name type="scientific">Moritella viscosa</name>
    <dbReference type="NCBI Taxonomy" id="80854"/>
    <lineage>
        <taxon>Bacteria</taxon>
        <taxon>Pseudomonadati</taxon>
        <taxon>Pseudomonadota</taxon>
        <taxon>Gammaproteobacteria</taxon>
        <taxon>Alteromonadales</taxon>
        <taxon>Moritellaceae</taxon>
        <taxon>Moritella</taxon>
    </lineage>
</organism>
<feature type="transmembrane region" description="Helical" evidence="7">
    <location>
        <begin position="7"/>
        <end position="30"/>
    </location>
</feature>
<dbReference type="EMBL" id="FPLJ01000145">
    <property type="protein sequence ID" value="SGZ03989.1"/>
    <property type="molecule type" value="Genomic_DNA"/>
</dbReference>
<feature type="transmembrane region" description="Helical" evidence="7">
    <location>
        <begin position="74"/>
        <end position="91"/>
    </location>
</feature>
<dbReference type="PATRIC" id="fig|80854.5.peg.1175"/>
<feature type="transmembrane region" description="Helical" evidence="7">
    <location>
        <begin position="97"/>
        <end position="118"/>
    </location>
</feature>
<feature type="transmembrane region" description="Helical" evidence="7">
    <location>
        <begin position="201"/>
        <end position="221"/>
    </location>
</feature>
<gene>
    <name evidence="10" type="ORF">MT2528_4723</name>
    <name evidence="9" type="ORF">NVI5450_0670</name>
</gene>
<name>A0A090K5Q7_9GAMM</name>
<feature type="domain" description="Major facilitator superfamily (MFS) profile" evidence="8">
    <location>
        <begin position="1"/>
        <end position="390"/>
    </location>
</feature>
<dbReference type="STRING" id="80854.MVIS_1110"/>
<dbReference type="GeneID" id="61298167"/>
<dbReference type="InterPro" id="IPR036259">
    <property type="entry name" value="MFS_trans_sf"/>
</dbReference>
<evidence type="ECO:0000256" key="1">
    <source>
        <dbReference type="ARBA" id="ARBA00004651"/>
    </source>
</evidence>
<dbReference type="Proteomes" id="UP000182660">
    <property type="component" value="Unassembled WGS sequence"/>
</dbReference>
<dbReference type="Proteomes" id="UP000183794">
    <property type="component" value="Unassembled WGS sequence"/>
</dbReference>
<keyword evidence="6 7" id="KW-0472">Membrane</keyword>
<dbReference type="HOGENOM" id="CLU_001265_57_5_6"/>
<keyword evidence="2" id="KW-0813">Transport</keyword>
<evidence type="ECO:0000256" key="3">
    <source>
        <dbReference type="ARBA" id="ARBA00022475"/>
    </source>
</evidence>
<evidence type="ECO:0000313" key="12">
    <source>
        <dbReference type="Proteomes" id="UP000183794"/>
    </source>
</evidence>
<feature type="transmembrane region" description="Helical" evidence="7">
    <location>
        <begin position="241"/>
        <end position="262"/>
    </location>
</feature>
<dbReference type="PROSITE" id="PS50850">
    <property type="entry name" value="MFS"/>
    <property type="match status" value="1"/>
</dbReference>
<dbReference type="PANTHER" id="PTHR43414">
    <property type="entry name" value="MULTIDRUG RESISTANCE PROTEIN MDTG"/>
    <property type="match status" value="1"/>
</dbReference>
<keyword evidence="4 7" id="KW-0812">Transmembrane</keyword>
<evidence type="ECO:0000313" key="10">
    <source>
        <dbReference type="EMBL" id="SGZ03989.1"/>
    </source>
</evidence>
<evidence type="ECO:0000256" key="6">
    <source>
        <dbReference type="ARBA" id="ARBA00023136"/>
    </source>
</evidence>
<dbReference type="Gene3D" id="1.20.1250.20">
    <property type="entry name" value="MFS general substrate transporter like domains"/>
    <property type="match status" value="2"/>
</dbReference>
<feature type="transmembrane region" description="Helical" evidence="7">
    <location>
        <begin position="343"/>
        <end position="362"/>
    </location>
</feature>
<evidence type="ECO:0000256" key="7">
    <source>
        <dbReference type="SAM" id="Phobius"/>
    </source>
</evidence>
<dbReference type="EMBL" id="FPLD01000025">
    <property type="protein sequence ID" value="SGY86853.1"/>
    <property type="molecule type" value="Genomic_DNA"/>
</dbReference>
<keyword evidence="3" id="KW-1003">Cell membrane</keyword>
<dbReference type="KEGG" id="mvs:MVIS_1110"/>